<dbReference type="PANTHER" id="PTHR30055:SF234">
    <property type="entry name" value="HTH-TYPE TRANSCRIPTIONAL REGULATOR BETI"/>
    <property type="match status" value="1"/>
</dbReference>
<feature type="compositionally biased region" description="Basic residues" evidence="5">
    <location>
        <begin position="209"/>
        <end position="218"/>
    </location>
</feature>
<keyword evidence="8" id="KW-1185">Reference proteome</keyword>
<evidence type="ECO:0000256" key="2">
    <source>
        <dbReference type="ARBA" id="ARBA00023125"/>
    </source>
</evidence>
<protein>
    <submittedName>
        <fullName evidence="7">Transcriptional regulator, TetR family</fullName>
    </submittedName>
</protein>
<evidence type="ECO:0000256" key="1">
    <source>
        <dbReference type="ARBA" id="ARBA00023015"/>
    </source>
</evidence>
<feature type="region of interest" description="Disordered" evidence="5">
    <location>
        <begin position="198"/>
        <end position="218"/>
    </location>
</feature>
<dbReference type="GO" id="GO:0003700">
    <property type="term" value="F:DNA-binding transcription factor activity"/>
    <property type="evidence" value="ECO:0007669"/>
    <property type="project" value="TreeGrafter"/>
</dbReference>
<dbReference type="Gene3D" id="1.10.357.10">
    <property type="entry name" value="Tetracycline Repressor, domain 2"/>
    <property type="match status" value="1"/>
</dbReference>
<evidence type="ECO:0000259" key="6">
    <source>
        <dbReference type="PROSITE" id="PS50977"/>
    </source>
</evidence>
<dbReference type="PROSITE" id="PS50977">
    <property type="entry name" value="HTH_TETR_2"/>
    <property type="match status" value="1"/>
</dbReference>
<dbReference type="SUPFAM" id="SSF48498">
    <property type="entry name" value="Tetracyclin repressor-like, C-terminal domain"/>
    <property type="match status" value="1"/>
</dbReference>
<dbReference type="InterPro" id="IPR050109">
    <property type="entry name" value="HTH-type_TetR-like_transc_reg"/>
</dbReference>
<gene>
    <name evidence="7" type="ORF">SAMN04487968_101184</name>
</gene>
<evidence type="ECO:0000256" key="3">
    <source>
        <dbReference type="ARBA" id="ARBA00023163"/>
    </source>
</evidence>
<keyword evidence="3" id="KW-0804">Transcription</keyword>
<dbReference type="GO" id="GO:0000976">
    <property type="term" value="F:transcription cis-regulatory region binding"/>
    <property type="evidence" value="ECO:0007669"/>
    <property type="project" value="TreeGrafter"/>
</dbReference>
<reference evidence="7 8" key="1">
    <citation type="submission" date="2016-10" db="EMBL/GenBank/DDBJ databases">
        <authorList>
            <person name="de Groot N.N."/>
        </authorList>
    </citation>
    <scope>NUCLEOTIDE SEQUENCE [LARGE SCALE GENOMIC DNA]</scope>
    <source>
        <strain evidence="7 8">CGMCC 1.7056</strain>
    </source>
</reference>
<keyword evidence="2 4" id="KW-0238">DNA-binding</keyword>
<feature type="domain" description="HTH tetR-type" evidence="6">
    <location>
        <begin position="15"/>
        <end position="75"/>
    </location>
</feature>
<dbReference type="PRINTS" id="PR00455">
    <property type="entry name" value="HTHTETR"/>
</dbReference>
<accession>A0A1I1DEX1</accession>
<dbReference type="PANTHER" id="PTHR30055">
    <property type="entry name" value="HTH-TYPE TRANSCRIPTIONAL REGULATOR RUTR"/>
    <property type="match status" value="1"/>
</dbReference>
<dbReference type="InterPro" id="IPR001647">
    <property type="entry name" value="HTH_TetR"/>
</dbReference>
<dbReference type="SUPFAM" id="SSF46689">
    <property type="entry name" value="Homeodomain-like"/>
    <property type="match status" value="1"/>
</dbReference>
<dbReference type="Proteomes" id="UP000198832">
    <property type="component" value="Unassembled WGS sequence"/>
</dbReference>
<name>A0A1I1DEX1_9ACTN</name>
<proteinExistence type="predicted"/>
<dbReference type="EMBL" id="FOLB01000001">
    <property type="protein sequence ID" value="SFB72926.1"/>
    <property type="molecule type" value="Genomic_DNA"/>
</dbReference>
<evidence type="ECO:0000313" key="7">
    <source>
        <dbReference type="EMBL" id="SFB72926.1"/>
    </source>
</evidence>
<evidence type="ECO:0000256" key="4">
    <source>
        <dbReference type="PROSITE-ProRule" id="PRU00335"/>
    </source>
</evidence>
<evidence type="ECO:0000256" key="5">
    <source>
        <dbReference type="SAM" id="MobiDB-lite"/>
    </source>
</evidence>
<dbReference type="InterPro" id="IPR009057">
    <property type="entry name" value="Homeodomain-like_sf"/>
</dbReference>
<organism evidence="7 8">
    <name type="scientific">Nocardioides terrae</name>
    <dbReference type="NCBI Taxonomy" id="574651"/>
    <lineage>
        <taxon>Bacteria</taxon>
        <taxon>Bacillati</taxon>
        <taxon>Actinomycetota</taxon>
        <taxon>Actinomycetes</taxon>
        <taxon>Propionibacteriales</taxon>
        <taxon>Nocardioidaceae</taxon>
        <taxon>Nocardioides</taxon>
    </lineage>
</organism>
<evidence type="ECO:0000313" key="8">
    <source>
        <dbReference type="Proteomes" id="UP000198832"/>
    </source>
</evidence>
<sequence>MLGEANRDRVSERREATRREILDAAWALAREVGLAGITLRDIARRVGMQAPSLYTHFASKNAIYDAMFAQAWSTYEQVAERDLAELANEARAAVQQVSRTFFDFAVADLARYQLMNQRTVPGFEPSAESYAPAVRILERGVAVFGQLGLEDRADFDIWLALIGGLADQQHANDPGGDRFSRLLVRAVDMWADAVGLPPSASAARESRTARRAPRRAPR</sequence>
<dbReference type="InterPro" id="IPR036271">
    <property type="entry name" value="Tet_transcr_reg_TetR-rel_C_sf"/>
</dbReference>
<dbReference type="AlphaFoldDB" id="A0A1I1DEX1"/>
<dbReference type="STRING" id="574651.SAMN04487968_101184"/>
<dbReference type="Pfam" id="PF00440">
    <property type="entry name" value="TetR_N"/>
    <property type="match status" value="1"/>
</dbReference>
<dbReference type="OrthoDB" id="3819648at2"/>
<dbReference type="RefSeq" id="WP_091119143.1">
    <property type="nucleotide sequence ID" value="NZ_FOLB01000001.1"/>
</dbReference>
<feature type="DNA-binding region" description="H-T-H motif" evidence="4">
    <location>
        <begin position="38"/>
        <end position="57"/>
    </location>
</feature>
<keyword evidence="1" id="KW-0805">Transcription regulation</keyword>